<evidence type="ECO:0000256" key="4">
    <source>
        <dbReference type="ARBA" id="ARBA00022989"/>
    </source>
</evidence>
<evidence type="ECO:0000256" key="6">
    <source>
        <dbReference type="SAM" id="Phobius"/>
    </source>
</evidence>
<dbReference type="PANTHER" id="PTHR30294">
    <property type="entry name" value="MEMBRANE COMPONENT OF ABC TRANSPORTER YHHJ-RELATED"/>
    <property type="match status" value="1"/>
</dbReference>
<keyword evidence="5 6" id="KW-0472">Membrane</keyword>
<reference evidence="8" key="1">
    <citation type="journal article" date="2019" name="Int. J. Syst. Evol. Microbiol.">
        <title>The Global Catalogue of Microorganisms (GCM) 10K type strain sequencing project: providing services to taxonomists for standard genome sequencing and annotation.</title>
        <authorList>
            <consortium name="The Broad Institute Genomics Platform"/>
            <consortium name="The Broad Institute Genome Sequencing Center for Infectious Disease"/>
            <person name="Wu L."/>
            <person name="Ma J."/>
        </authorList>
    </citation>
    <scope>NUCLEOTIDE SEQUENCE [LARGE SCALE GENOMIC DNA]</scope>
    <source>
        <strain evidence="8">CECT 8289</strain>
    </source>
</reference>
<keyword evidence="2" id="KW-1003">Cell membrane</keyword>
<evidence type="ECO:0000256" key="3">
    <source>
        <dbReference type="ARBA" id="ARBA00022692"/>
    </source>
</evidence>
<evidence type="ECO:0000256" key="2">
    <source>
        <dbReference type="ARBA" id="ARBA00022475"/>
    </source>
</evidence>
<dbReference type="Pfam" id="PF12679">
    <property type="entry name" value="ABC2_membrane_2"/>
    <property type="match status" value="1"/>
</dbReference>
<dbReference type="EMBL" id="JBHSCZ010000001">
    <property type="protein sequence ID" value="MFC4262399.1"/>
    <property type="molecule type" value="Genomic_DNA"/>
</dbReference>
<dbReference type="RefSeq" id="WP_379707772.1">
    <property type="nucleotide sequence ID" value="NZ_JBHSCZ010000001.1"/>
</dbReference>
<dbReference type="PANTHER" id="PTHR30294:SF29">
    <property type="entry name" value="MULTIDRUG ABC TRANSPORTER PERMEASE YBHS-RELATED"/>
    <property type="match status" value="1"/>
</dbReference>
<keyword evidence="4 6" id="KW-1133">Transmembrane helix</keyword>
<feature type="transmembrane region" description="Helical" evidence="6">
    <location>
        <begin position="136"/>
        <end position="156"/>
    </location>
</feature>
<accession>A0ABV8QTP9</accession>
<evidence type="ECO:0000256" key="5">
    <source>
        <dbReference type="ARBA" id="ARBA00023136"/>
    </source>
</evidence>
<feature type="transmembrane region" description="Helical" evidence="6">
    <location>
        <begin position="220"/>
        <end position="238"/>
    </location>
</feature>
<feature type="transmembrane region" description="Helical" evidence="6">
    <location>
        <begin position="163"/>
        <end position="184"/>
    </location>
</feature>
<feature type="transmembrane region" description="Helical" evidence="6">
    <location>
        <begin position="12"/>
        <end position="36"/>
    </location>
</feature>
<keyword evidence="8" id="KW-1185">Reference proteome</keyword>
<protein>
    <submittedName>
        <fullName evidence="7">ABC transporter permease subunit</fullName>
    </submittedName>
</protein>
<sequence>MMYSICKKEFNRFFSSLTGYIALVLFLLVCGVFLFLLPESSLLDNNYATLDRFFELAPWVFIFIVPAITMHSFADEFKVGTFEILKTKPLTAWQIVWGKYAGVLLVLLILLTPTILYSITIKALSAQGVIDTGGIIGSYIGLYLLAAVFAAISICCSAFTNNAVVSFLISGFTCLILYIGFNAISKIPVFTGYLDYYIQMLGIDFHYKSISRGVVDTRDIIYFVSVILASLFITVKTISKK</sequence>
<name>A0ABV8QTP9_9BACT</name>
<feature type="transmembrane region" description="Helical" evidence="6">
    <location>
        <begin position="95"/>
        <end position="116"/>
    </location>
</feature>
<dbReference type="InterPro" id="IPR051449">
    <property type="entry name" value="ABC-2_transporter_component"/>
</dbReference>
<dbReference type="Proteomes" id="UP001595907">
    <property type="component" value="Unassembled WGS sequence"/>
</dbReference>
<evidence type="ECO:0000313" key="8">
    <source>
        <dbReference type="Proteomes" id="UP001595907"/>
    </source>
</evidence>
<comment type="caution">
    <text evidence="7">The sequence shown here is derived from an EMBL/GenBank/DDBJ whole genome shotgun (WGS) entry which is preliminary data.</text>
</comment>
<gene>
    <name evidence="7" type="ORF">ACFOWM_05905</name>
</gene>
<evidence type="ECO:0000256" key="1">
    <source>
        <dbReference type="ARBA" id="ARBA00004651"/>
    </source>
</evidence>
<keyword evidence="3 6" id="KW-0812">Transmembrane</keyword>
<feature type="transmembrane region" description="Helical" evidence="6">
    <location>
        <begin position="56"/>
        <end position="74"/>
    </location>
</feature>
<comment type="subcellular location">
    <subcellularLocation>
        <location evidence="1">Cell membrane</location>
        <topology evidence="1">Multi-pass membrane protein</topology>
    </subcellularLocation>
</comment>
<evidence type="ECO:0000313" key="7">
    <source>
        <dbReference type="EMBL" id="MFC4262399.1"/>
    </source>
</evidence>
<proteinExistence type="predicted"/>
<organism evidence="7 8">
    <name type="scientific">Ferruginibacter yonginensis</name>
    <dbReference type="NCBI Taxonomy" id="1310416"/>
    <lineage>
        <taxon>Bacteria</taxon>
        <taxon>Pseudomonadati</taxon>
        <taxon>Bacteroidota</taxon>
        <taxon>Chitinophagia</taxon>
        <taxon>Chitinophagales</taxon>
        <taxon>Chitinophagaceae</taxon>
        <taxon>Ferruginibacter</taxon>
    </lineage>
</organism>